<dbReference type="Proteomes" id="UP000283210">
    <property type="component" value="Chromosome 15"/>
</dbReference>
<dbReference type="AlphaFoldDB" id="A0A437CLA2"/>
<feature type="chain" id="PRO_5019120060" evidence="2">
    <location>
        <begin position="24"/>
        <end position="304"/>
    </location>
</feature>
<evidence type="ECO:0000256" key="2">
    <source>
        <dbReference type="SAM" id="SignalP"/>
    </source>
</evidence>
<organism evidence="3 4">
    <name type="scientific">Oryzias javanicus</name>
    <name type="common">Javanese ricefish</name>
    <name type="synonym">Aplocheilus javanicus</name>
    <dbReference type="NCBI Taxonomy" id="123683"/>
    <lineage>
        <taxon>Eukaryota</taxon>
        <taxon>Metazoa</taxon>
        <taxon>Chordata</taxon>
        <taxon>Craniata</taxon>
        <taxon>Vertebrata</taxon>
        <taxon>Euteleostomi</taxon>
        <taxon>Actinopterygii</taxon>
        <taxon>Neopterygii</taxon>
        <taxon>Teleostei</taxon>
        <taxon>Neoteleostei</taxon>
        <taxon>Acanthomorphata</taxon>
        <taxon>Ovalentaria</taxon>
        <taxon>Atherinomorphae</taxon>
        <taxon>Beloniformes</taxon>
        <taxon>Adrianichthyidae</taxon>
        <taxon>Oryziinae</taxon>
        <taxon>Oryzias</taxon>
    </lineage>
</organism>
<feature type="compositionally biased region" description="Low complexity" evidence="1">
    <location>
        <begin position="29"/>
        <end position="42"/>
    </location>
</feature>
<feature type="region of interest" description="Disordered" evidence="1">
    <location>
        <begin position="279"/>
        <end position="304"/>
    </location>
</feature>
<keyword evidence="4" id="KW-1185">Reference proteome</keyword>
<feature type="signal peptide" evidence="2">
    <location>
        <begin position="1"/>
        <end position="23"/>
    </location>
</feature>
<evidence type="ECO:0000313" key="4">
    <source>
        <dbReference type="Proteomes" id="UP000283210"/>
    </source>
</evidence>
<reference evidence="3 4" key="1">
    <citation type="submission" date="2018-11" db="EMBL/GenBank/DDBJ databases">
        <authorList>
            <person name="Lopez-Roques C."/>
            <person name="Donnadieu C."/>
            <person name="Bouchez O."/>
            <person name="Klopp C."/>
            <person name="Cabau C."/>
            <person name="Zahm M."/>
        </authorList>
    </citation>
    <scope>NUCLEOTIDE SEQUENCE [LARGE SCALE GENOMIC DNA]</scope>
    <source>
        <strain evidence="3">RS831</strain>
        <tissue evidence="3">Whole body</tissue>
    </source>
</reference>
<evidence type="ECO:0000256" key="1">
    <source>
        <dbReference type="SAM" id="MobiDB-lite"/>
    </source>
</evidence>
<gene>
    <name evidence="3" type="ORF">OJAV_G00153910</name>
</gene>
<feature type="compositionally biased region" description="Low complexity" evidence="1">
    <location>
        <begin position="284"/>
        <end position="297"/>
    </location>
</feature>
<dbReference type="OrthoDB" id="8899263at2759"/>
<keyword evidence="2" id="KW-0732">Signal</keyword>
<evidence type="ECO:0000313" key="3">
    <source>
        <dbReference type="EMBL" id="RVE63327.1"/>
    </source>
</evidence>
<feature type="region of interest" description="Disordered" evidence="1">
    <location>
        <begin position="28"/>
        <end position="53"/>
    </location>
</feature>
<reference evidence="3 4" key="2">
    <citation type="submission" date="2019-01" db="EMBL/GenBank/DDBJ databases">
        <title>A chromosome length genome reference of the Java medaka (oryzias javanicus).</title>
        <authorList>
            <person name="Herpin A."/>
            <person name="Takehana Y."/>
            <person name="Naruse K."/>
            <person name="Ansai S."/>
            <person name="Kawaguchi M."/>
        </authorList>
    </citation>
    <scope>NUCLEOTIDE SEQUENCE [LARGE SCALE GENOMIC DNA]</scope>
    <source>
        <strain evidence="3">RS831</strain>
        <tissue evidence="3">Whole body</tissue>
    </source>
</reference>
<name>A0A437CLA2_ORYJA</name>
<dbReference type="EMBL" id="CM012451">
    <property type="protein sequence ID" value="RVE63327.1"/>
    <property type="molecule type" value="Genomic_DNA"/>
</dbReference>
<protein>
    <submittedName>
        <fullName evidence="3">Uncharacterized protein</fullName>
    </submittedName>
</protein>
<proteinExistence type="predicted"/>
<accession>A0A437CLA2</accession>
<sequence>MMETARIFLGFSLFVVLVVPSCGFPAKGSKSTDQSSSDQKAATSFASHRGAQMSRSAPVHYSSHSSAGVSQPVPVFVQNAGSAVPVLSSVPAAGVSEAVQVPVQGPGFSQFVQTGPAMVGSASPVLVLHEGAGSTQPGPAQAGLPDTQWVVAPPSFEQAAADSQAVGSSDFLPPVPLPPPGPVLQSGETSNIVKEAELGNYQQQTEEFGYPAEAVQPGSAFTSVLVPGQGLGGFWGSPYPGFDYRLLYGLYPPGTYTTFSQNHEKGKDYYQSIHYLKEHVSEDQGPQQQQQLQQKVFHGQHQRS</sequence>